<dbReference type="SMART" id="SM00900">
    <property type="entry name" value="FMN_bind"/>
    <property type="match status" value="1"/>
</dbReference>
<protein>
    <recommendedName>
        <fullName evidence="5">Urocanate reductase</fullName>
        <ecNumber evidence="4">1.3.99.33</ecNumber>
    </recommendedName>
</protein>
<evidence type="ECO:0000256" key="9">
    <source>
        <dbReference type="ARBA" id="ARBA00049922"/>
    </source>
</evidence>
<dbReference type="EC" id="1.3.99.33" evidence="4"/>
<dbReference type="PANTHER" id="PTHR43400">
    <property type="entry name" value="FUMARATE REDUCTASE"/>
    <property type="match status" value="1"/>
</dbReference>
<comment type="similarity">
    <text evidence="3">Belongs to the FAD-dependent oxidoreductase 2 family. FRD/SDH subfamily.</text>
</comment>
<organism evidence="11 12">
    <name type="scientific">Solobacterium moorei</name>
    <dbReference type="NCBI Taxonomy" id="102148"/>
    <lineage>
        <taxon>Bacteria</taxon>
        <taxon>Bacillati</taxon>
        <taxon>Bacillota</taxon>
        <taxon>Erysipelotrichia</taxon>
        <taxon>Erysipelotrichales</taxon>
        <taxon>Erysipelotrichaceae</taxon>
        <taxon>Solobacterium</taxon>
    </lineage>
</organism>
<dbReference type="InterPro" id="IPR003953">
    <property type="entry name" value="FAD-dep_OxRdtase_2_FAD-bd"/>
</dbReference>
<name>A0A412PFI5_9FIRM</name>
<comment type="caution">
    <text evidence="11">The sequence shown here is derived from an EMBL/GenBank/DDBJ whole genome shotgun (WGS) entry which is preliminary data.</text>
</comment>
<evidence type="ECO:0000256" key="1">
    <source>
        <dbReference type="ARBA" id="ARBA00001917"/>
    </source>
</evidence>
<dbReference type="PANTHER" id="PTHR43400:SF7">
    <property type="entry name" value="FAD-DEPENDENT OXIDOREDUCTASE 2 FAD BINDING DOMAIN-CONTAINING PROTEIN"/>
    <property type="match status" value="1"/>
</dbReference>
<dbReference type="AlphaFoldDB" id="A0A412PFI5"/>
<comment type="cofactor">
    <cofactor evidence="2">
        <name>FAD</name>
        <dbReference type="ChEBI" id="CHEBI:57692"/>
    </cofactor>
</comment>
<sequence length="614" mass="66033">MNHRILNVVAASAVLLSGCGAYLKPVIKPGIKTAKVADGTYEGKAEGYSVDGEMNLSVTFQDNKIVSIQTINSGSTPSIYRGIEERLFPRIINSQSIHVDDITGATISSIAAKYIIQNIINENGGNADEWKMEIPKSTDVVKKYGYDVIVVGLGASGISSYLSAASNGATVFGMDSAAKIGGNGAMSAGAMAVNPRTQVALNDGNPFVNEEDIIEDWLSYTDGDAKEEIIRKIVQESGKTLDWLETNYDFHFGEKMFAFYHPKLWPLWTTYTDKSGTDKDTAFINSMNQAAALNGKNEYMIELTAKEFLKDTDGKVVGVKAVSYDGTTYEIYGKSVILATGGFLGNEEMCQKYTGSVWHTYGMTQCNGAGIQMAQAFGGSLMNPDAGVETHIAQIANIIRSDDVSADDKAILTSLLLDTSAVMVDSLGNPFNEKAGTNLAFNAWLAGKEFYTIYSAEEIIKMKTSGMASFHKPTFLSQGGNYEPNTPIPNIENILAIGEKYDDVITAESISELGDKLGFKLSITDVHGKTTGKFYAIKGAAYIYSTTGGLNVDENFNVLTAEHEPISNVYAVGNDSMGVLFASKKAYVTYGGVAQGYALTSGRLAGYYASENAN</sequence>
<dbReference type="Gene3D" id="3.50.50.60">
    <property type="entry name" value="FAD/NAD(P)-binding domain"/>
    <property type="match status" value="1"/>
</dbReference>
<evidence type="ECO:0000256" key="5">
    <source>
        <dbReference type="ARBA" id="ARBA00015872"/>
    </source>
</evidence>
<proteinExistence type="inferred from homology"/>
<evidence type="ECO:0000256" key="8">
    <source>
        <dbReference type="ARBA" id="ARBA00023002"/>
    </source>
</evidence>
<evidence type="ECO:0000256" key="4">
    <source>
        <dbReference type="ARBA" id="ARBA00013137"/>
    </source>
</evidence>
<evidence type="ECO:0000256" key="3">
    <source>
        <dbReference type="ARBA" id="ARBA00008040"/>
    </source>
</evidence>
<evidence type="ECO:0000256" key="7">
    <source>
        <dbReference type="ARBA" id="ARBA00022827"/>
    </source>
</evidence>
<dbReference type="Proteomes" id="UP000284731">
    <property type="component" value="Unassembled WGS sequence"/>
</dbReference>
<dbReference type="Pfam" id="PF00890">
    <property type="entry name" value="FAD_binding_2"/>
    <property type="match status" value="1"/>
</dbReference>
<dbReference type="InterPro" id="IPR050315">
    <property type="entry name" value="FAD-oxidoreductase_2"/>
</dbReference>
<reference evidence="11 12" key="1">
    <citation type="submission" date="2018-08" db="EMBL/GenBank/DDBJ databases">
        <title>A genome reference for cultivated species of the human gut microbiota.</title>
        <authorList>
            <person name="Zou Y."/>
            <person name="Xue W."/>
            <person name="Luo G."/>
        </authorList>
    </citation>
    <scope>NUCLEOTIDE SEQUENCE [LARGE SCALE GENOMIC DNA]</scope>
    <source>
        <strain evidence="11 12">AF18-46</strain>
    </source>
</reference>
<dbReference type="GO" id="GO:0010181">
    <property type="term" value="F:FMN binding"/>
    <property type="evidence" value="ECO:0007669"/>
    <property type="project" value="InterPro"/>
</dbReference>
<keyword evidence="6" id="KW-0285">Flavoprotein</keyword>
<evidence type="ECO:0000313" key="12">
    <source>
        <dbReference type="Proteomes" id="UP000284731"/>
    </source>
</evidence>
<dbReference type="InterPro" id="IPR027477">
    <property type="entry name" value="Succ_DH/fumarate_Rdtase_cat_sf"/>
</dbReference>
<accession>A0A412PFI5</accession>
<dbReference type="Gene3D" id="3.90.700.10">
    <property type="entry name" value="Succinate dehydrogenase/fumarate reductase flavoprotein, catalytic domain"/>
    <property type="match status" value="1"/>
</dbReference>
<dbReference type="InterPro" id="IPR036188">
    <property type="entry name" value="FAD/NAD-bd_sf"/>
</dbReference>
<comment type="catalytic activity">
    <reaction evidence="9">
        <text>dihydrourocanate + A = urocanate + AH2</text>
        <dbReference type="Rhea" id="RHEA:36059"/>
        <dbReference type="ChEBI" id="CHEBI:13193"/>
        <dbReference type="ChEBI" id="CHEBI:17499"/>
        <dbReference type="ChEBI" id="CHEBI:27247"/>
        <dbReference type="ChEBI" id="CHEBI:72991"/>
        <dbReference type="EC" id="1.3.99.33"/>
    </reaction>
</comment>
<keyword evidence="8" id="KW-0560">Oxidoreductase</keyword>
<dbReference type="Gene3D" id="3.90.1010.20">
    <property type="match status" value="1"/>
</dbReference>
<evidence type="ECO:0000313" key="11">
    <source>
        <dbReference type="EMBL" id="RGT56357.1"/>
    </source>
</evidence>
<dbReference type="SUPFAM" id="SSF51905">
    <property type="entry name" value="FAD/NAD(P)-binding domain"/>
    <property type="match status" value="1"/>
</dbReference>
<keyword evidence="7" id="KW-0274">FAD</keyword>
<evidence type="ECO:0000256" key="6">
    <source>
        <dbReference type="ARBA" id="ARBA00022630"/>
    </source>
</evidence>
<dbReference type="RefSeq" id="WP_118764848.1">
    <property type="nucleotide sequence ID" value="NZ_CABJCF010000002.1"/>
</dbReference>
<dbReference type="PROSITE" id="PS51257">
    <property type="entry name" value="PROKAR_LIPOPROTEIN"/>
    <property type="match status" value="1"/>
</dbReference>
<dbReference type="EMBL" id="QRWX01000002">
    <property type="protein sequence ID" value="RGT56357.1"/>
    <property type="molecule type" value="Genomic_DNA"/>
</dbReference>
<dbReference type="GO" id="GO:0033765">
    <property type="term" value="F:steroid dehydrogenase activity, acting on the CH-CH group of donors"/>
    <property type="evidence" value="ECO:0007669"/>
    <property type="project" value="UniProtKB-ARBA"/>
</dbReference>
<evidence type="ECO:0000259" key="10">
    <source>
        <dbReference type="SMART" id="SM00900"/>
    </source>
</evidence>
<evidence type="ECO:0000256" key="2">
    <source>
        <dbReference type="ARBA" id="ARBA00001974"/>
    </source>
</evidence>
<dbReference type="Pfam" id="PF04205">
    <property type="entry name" value="FMN_bind"/>
    <property type="match status" value="1"/>
</dbReference>
<gene>
    <name evidence="11" type="ORF">DWX20_06005</name>
</gene>
<dbReference type="InterPro" id="IPR007329">
    <property type="entry name" value="FMN-bd"/>
</dbReference>
<feature type="domain" description="FMN-binding" evidence="10">
    <location>
        <begin position="47"/>
        <end position="123"/>
    </location>
</feature>
<dbReference type="GO" id="GO:0016020">
    <property type="term" value="C:membrane"/>
    <property type="evidence" value="ECO:0007669"/>
    <property type="project" value="InterPro"/>
</dbReference>
<comment type="cofactor">
    <cofactor evidence="1">
        <name>FMN</name>
        <dbReference type="ChEBI" id="CHEBI:58210"/>
    </cofactor>
</comment>